<evidence type="ECO:0000256" key="1">
    <source>
        <dbReference type="SAM" id="MobiDB-lite"/>
    </source>
</evidence>
<feature type="region of interest" description="Disordered" evidence="1">
    <location>
        <begin position="1503"/>
        <end position="1529"/>
    </location>
</feature>
<feature type="region of interest" description="Disordered" evidence="1">
    <location>
        <begin position="1104"/>
        <end position="1126"/>
    </location>
</feature>
<feature type="region of interest" description="Disordered" evidence="1">
    <location>
        <begin position="1444"/>
        <end position="1484"/>
    </location>
</feature>
<organism evidence="2 4">
    <name type="scientific">Didymodactylos carnosus</name>
    <dbReference type="NCBI Taxonomy" id="1234261"/>
    <lineage>
        <taxon>Eukaryota</taxon>
        <taxon>Metazoa</taxon>
        <taxon>Spiralia</taxon>
        <taxon>Gnathifera</taxon>
        <taxon>Rotifera</taxon>
        <taxon>Eurotatoria</taxon>
        <taxon>Bdelloidea</taxon>
        <taxon>Philodinida</taxon>
        <taxon>Philodinidae</taxon>
        <taxon>Didymodactylos</taxon>
    </lineage>
</organism>
<keyword evidence="4" id="KW-1185">Reference proteome</keyword>
<gene>
    <name evidence="2" type="ORF">GPM918_LOCUS13297</name>
    <name evidence="3" type="ORF">SRO942_LOCUS13297</name>
</gene>
<feature type="compositionally biased region" description="Basic and acidic residues" evidence="1">
    <location>
        <begin position="1447"/>
        <end position="1484"/>
    </location>
</feature>
<name>A0A814G5B1_9BILA</name>
<feature type="compositionally biased region" description="Basic and acidic residues" evidence="1">
    <location>
        <begin position="1116"/>
        <end position="1125"/>
    </location>
</feature>
<proteinExistence type="predicted"/>
<dbReference type="Proteomes" id="UP000681722">
    <property type="component" value="Unassembled WGS sequence"/>
</dbReference>
<dbReference type="EMBL" id="CAJNOQ010003032">
    <property type="protein sequence ID" value="CAF0991897.1"/>
    <property type="molecule type" value="Genomic_DNA"/>
</dbReference>
<dbReference type="OrthoDB" id="10030417at2759"/>
<feature type="region of interest" description="Disordered" evidence="1">
    <location>
        <begin position="510"/>
        <end position="595"/>
    </location>
</feature>
<feature type="compositionally biased region" description="Basic and acidic residues" evidence="1">
    <location>
        <begin position="548"/>
        <end position="568"/>
    </location>
</feature>
<evidence type="ECO:0000313" key="3">
    <source>
        <dbReference type="EMBL" id="CAF3763826.1"/>
    </source>
</evidence>
<evidence type="ECO:0000313" key="2">
    <source>
        <dbReference type="EMBL" id="CAF0991897.1"/>
    </source>
</evidence>
<feature type="compositionally biased region" description="Basic and acidic residues" evidence="1">
    <location>
        <begin position="823"/>
        <end position="847"/>
    </location>
</feature>
<feature type="region of interest" description="Disordered" evidence="1">
    <location>
        <begin position="686"/>
        <end position="726"/>
    </location>
</feature>
<dbReference type="EMBL" id="CAJOBC010003032">
    <property type="protein sequence ID" value="CAF3763826.1"/>
    <property type="molecule type" value="Genomic_DNA"/>
</dbReference>
<feature type="region of interest" description="Disordered" evidence="1">
    <location>
        <begin position="823"/>
        <end position="866"/>
    </location>
</feature>
<comment type="caution">
    <text evidence="2">The sequence shown here is derived from an EMBL/GenBank/DDBJ whole genome shotgun (WGS) entry which is preliminary data.</text>
</comment>
<accession>A0A814G5B1</accession>
<feature type="compositionally biased region" description="Gly residues" evidence="1">
    <location>
        <begin position="357"/>
        <end position="367"/>
    </location>
</feature>
<dbReference type="Proteomes" id="UP000663829">
    <property type="component" value="Unassembled WGS sequence"/>
</dbReference>
<protein>
    <submittedName>
        <fullName evidence="2">Uncharacterized protein</fullName>
    </submittedName>
</protein>
<feature type="compositionally biased region" description="Basic and acidic residues" evidence="1">
    <location>
        <begin position="324"/>
        <end position="338"/>
    </location>
</feature>
<sequence>MINESIKTPIVLNLNSIIRERTSSVDSLEEDKIVKDHIENLIPIQGTKSWINDIQQQRVENCNEVKSNINGLSRWRSFEDEFMLPVSINQLTSSEQHNRRKTLSESDIVSKNISSFVVPNINIKDENEEETSRMDIYHTVQLIEHDPIENMYSTSPITNVLHFDAQLQVDNGHLTDAVRYGVFHSSPQESMIQISCQQFKCNHETQTMEIDENEEECHSFNLRQYVLLDTLETSMDISESLASTTSGEEQDYVVRMQIKGTLLDSNHLKLQNIIELNEQYDDEEEHDADNTMDDENFDNANESHNVTLLMDDGERQYVNSEPSSSDKHRSYDTRDEQTTNRNGYQSSGNGFRNSFSGSGGGGSGSGRGNDEDEHKNNNPNDDDEESIDDETIARRLGFHFDNVTLELIHSIRQLVRKRSYDRRDFDYLQTLIDEIIKLQQLYSSDNIDLLLRTMVKLLRLDRPLRTFINAENFLRDRIQYAKQQQRKKRRGAEEDIDSLEERPVRAVKYQITNDEPVRRSTNNSNGSVFDYWKNKDQKSKLHGMQQRARSESSPDQQYRSRHDSKDSLEEMDETSLPPPTFVSPGKRRNTRETDREVAEITQDTSIADPLTSVGRAPTKVKQMARDIEYRTVPVATGTNRSEMNMRTGDRFRDHVTYLSDDSAQIPSAHISVALYDIKPNLKNQYSNEERTRPAHSDGILEESEHRTTRAKQQRIYDSPISSPSLTESRVKRIVDRLEHDQQLSPNTTTIVTKSSIKKTFDEYSIDSYSEADHQPPVKRSKDIGHKKVIKSQIYDAEREEDGGGKVIYRRKIERNIPKDSVIEDDFFHNNKHPSKDSVDRGDEDHSARTTSSSPRQRVTYHSGDDDTYIRIDSVRDGQELPNDVKEFVISHTKPKRYNRILGIETNRTITEPDISSQEDRQATETSITMVRDVRARMYEDKIEKTTKSTTTPVEEIMKVDLETLYILEQRGEKPPSAPTMMDIYVSPEYRYIIEEEREEHDEHHRTYHPAGINTAVQTIYTQPTSRQKFQRPIGTQSDLNQATITTQTTDSLHRQPKERKKIIVDANTQTTIKDKSSLKSDDSSDGDGTVVYIDNREENFECWKKDTNEGSSDETDYGRDKDHPSIGKITSKIKMDQIRDLNRNVVRRHFEESEQQREFYEIHTRGQCKCVVLSIDDYNSQEVIRGDQTAMEEQITKIEKMYTFQALQHINLHVLYTRDTESLANYILIKREYPDSYYDEYPSHPSIRINYYTRNGHLFKTEERRLDQLSLTIRYELEYELNHYSTARLILLPVTKAERRHVNLTIKEEVTKDLVQRHQRGPDLEQEIRRQLQEPIALQRLFDYSTRETPSLTNVRRLPRIEITTSLRIIQRYRNVIHHLCKIFRKDIRMTKEHEQKRNLILISNQEYYQLDLTNLMAPEPEPNISEIQKRQTDLFDREVTLVLNDEQQRKPRPSNHEEWEYHKREQSQSIDRTPRHPPNTEKPFDFIQYRKELEEQHRMLEQRHREEQRLRHQNRRVVPGPPPPGHPNEAEFYLGAERRQLIEREIYNMRESIRPHEHAPPRYKHEPLRRSCSWGYSGANRYVRARIIHVKDIFDDNTAPSAIDRQQRDEQKAREQELFIRVDDYINEPAASSLKRSYSTDYLQEGGPRTRIKYIRIPGETIRIEEKQTYEYEGIQYADLPYNLRYWNILYILDREAKKGRPLGSSIPHVPINDPYRNLIPPLTHQEIRQTARQVLHPRYNVRNCTDRTLRWFLSKDQRTEIESRRYLEALEHRRRQSATDVSGRSLKPEERPEKYFVTETLVRYEKLPDRIVPVVESVTNGGVSGTRSISQPRIIQPPKYTSTAQFDNFTQQHQLNKRSQSQPTKHFMQSSYVDQHAAFPPLRPIEIPTSHFPTHPLTRHQSFHELYQPPPIQQQQIYHSNRPRHPPLLQNTHNVPIAYNNRFQRTYSNSSTQSLNHIQPHQRRPQLGTCSPTTNCAYRSYQNSSSQRNPLLTEIIDSQTGRTLMTTCQQELPNDVLGLLNKYNLQT</sequence>
<feature type="compositionally biased region" description="Low complexity" evidence="1">
    <location>
        <begin position="346"/>
        <end position="356"/>
    </location>
</feature>
<feature type="region of interest" description="Disordered" evidence="1">
    <location>
        <begin position="310"/>
        <end position="387"/>
    </location>
</feature>
<reference evidence="2" key="1">
    <citation type="submission" date="2021-02" db="EMBL/GenBank/DDBJ databases">
        <authorList>
            <person name="Nowell W R."/>
        </authorList>
    </citation>
    <scope>NUCLEOTIDE SEQUENCE</scope>
</reference>
<evidence type="ECO:0000313" key="4">
    <source>
        <dbReference type="Proteomes" id="UP000663829"/>
    </source>
</evidence>